<feature type="compositionally biased region" description="Basic and acidic residues" evidence="2">
    <location>
        <begin position="67"/>
        <end position="87"/>
    </location>
</feature>
<evidence type="ECO:0000256" key="2">
    <source>
        <dbReference type="SAM" id="MobiDB-lite"/>
    </source>
</evidence>
<feature type="compositionally biased region" description="Basic and acidic residues" evidence="2">
    <location>
        <begin position="277"/>
        <end position="304"/>
    </location>
</feature>
<comment type="caution">
    <text evidence="4">The sequence shown here is derived from an EMBL/GenBank/DDBJ whole genome shotgun (WGS) entry which is preliminary data.</text>
</comment>
<feature type="compositionally biased region" description="Polar residues" evidence="2">
    <location>
        <begin position="179"/>
        <end position="188"/>
    </location>
</feature>
<dbReference type="PANTHER" id="PTHR14421:SF3">
    <property type="entry name" value="SPERMATOGENESIS-ASSOCIATED PROTEIN 1"/>
    <property type="match status" value="1"/>
</dbReference>
<feature type="coiled-coil region" evidence="1">
    <location>
        <begin position="502"/>
        <end position="550"/>
    </location>
</feature>
<dbReference type="InterPro" id="IPR031478">
    <property type="entry name" value="SPATA1_C"/>
</dbReference>
<dbReference type="AlphaFoldDB" id="A0A4Y2L4V8"/>
<feature type="compositionally biased region" description="Basic and acidic residues" evidence="2">
    <location>
        <begin position="218"/>
        <end position="231"/>
    </location>
</feature>
<dbReference type="Pfam" id="PF15743">
    <property type="entry name" value="SPATA1_C"/>
    <property type="match status" value="1"/>
</dbReference>
<feature type="non-terminal residue" evidence="4">
    <location>
        <position position="1"/>
    </location>
</feature>
<dbReference type="EMBL" id="BGPR01005372">
    <property type="protein sequence ID" value="GBN09574.1"/>
    <property type="molecule type" value="Genomic_DNA"/>
</dbReference>
<dbReference type="InterPro" id="IPR039062">
    <property type="entry name" value="SPAT1"/>
</dbReference>
<keyword evidence="5" id="KW-1185">Reference proteome</keyword>
<evidence type="ECO:0000313" key="4">
    <source>
        <dbReference type="EMBL" id="GBN09574.1"/>
    </source>
</evidence>
<reference evidence="4 5" key="1">
    <citation type="journal article" date="2019" name="Sci. Rep.">
        <title>Orb-weaving spider Araneus ventricosus genome elucidates the spidroin gene catalogue.</title>
        <authorList>
            <person name="Kono N."/>
            <person name="Nakamura H."/>
            <person name="Ohtoshi R."/>
            <person name="Moran D.A.P."/>
            <person name="Shinohara A."/>
            <person name="Yoshida Y."/>
            <person name="Fujiwara M."/>
            <person name="Mori M."/>
            <person name="Tomita M."/>
            <person name="Arakawa K."/>
        </authorList>
    </citation>
    <scope>NUCLEOTIDE SEQUENCE [LARGE SCALE GENOMIC DNA]</scope>
</reference>
<feature type="domain" description="Spermatogenesis-associated protein 1 C-terminal" evidence="3">
    <location>
        <begin position="414"/>
        <end position="555"/>
    </location>
</feature>
<evidence type="ECO:0000256" key="1">
    <source>
        <dbReference type="SAM" id="Coils"/>
    </source>
</evidence>
<feature type="compositionally biased region" description="Pro residues" evidence="2">
    <location>
        <begin position="194"/>
        <end position="204"/>
    </location>
</feature>
<dbReference type="Proteomes" id="UP000499080">
    <property type="component" value="Unassembled WGS sequence"/>
</dbReference>
<feature type="coiled-coil region" evidence="1">
    <location>
        <begin position="406"/>
        <end position="447"/>
    </location>
</feature>
<evidence type="ECO:0000259" key="3">
    <source>
        <dbReference type="Pfam" id="PF15743"/>
    </source>
</evidence>
<dbReference type="OrthoDB" id="9901850at2759"/>
<keyword evidence="1" id="KW-0175">Coiled coil</keyword>
<evidence type="ECO:0000313" key="5">
    <source>
        <dbReference type="Proteomes" id="UP000499080"/>
    </source>
</evidence>
<feature type="compositionally biased region" description="Low complexity" evidence="2">
    <location>
        <begin position="45"/>
        <end position="64"/>
    </location>
</feature>
<feature type="region of interest" description="Disordered" evidence="2">
    <location>
        <begin position="40"/>
        <end position="319"/>
    </location>
</feature>
<accession>A0A4Y2L4V8</accession>
<feature type="compositionally biased region" description="Basic and acidic residues" evidence="2">
    <location>
        <begin position="141"/>
        <end position="169"/>
    </location>
</feature>
<name>A0A4Y2L4V8_ARAVE</name>
<feature type="compositionally biased region" description="Polar residues" evidence="2">
    <location>
        <begin position="130"/>
        <end position="140"/>
    </location>
</feature>
<feature type="region of interest" description="Disordered" evidence="2">
    <location>
        <begin position="355"/>
        <end position="382"/>
    </location>
</feature>
<feature type="compositionally biased region" description="Low complexity" evidence="2">
    <location>
        <begin position="98"/>
        <end position="113"/>
    </location>
</feature>
<sequence>VKSKQELELKVKSFLPPCAEEPEVYVKEGEYTAVRSASVGVLSRTTKLTSSASTPATSSSESQTDSLEERAFLANRERRALSLDRRQNRPPMTSLKGVSSQQVSQSRPQRTGRPPTPRVKERFFIKTNKFRSSSIASKMNESIRESPTEQMEEIRTPVENLKVETDSERVLNSPPPRPSSETSKQNPNDIKIPVPTPTPTPTPQDPGKNDAEIPDSQNNKDSHSLTENKTADDEDTSSNPSAEPVQADKSDLGESKQEPELTNNDESPPAEVNIVAEKGDEVHESPEDKETDLLQDGRHRKDSSELMFDDSMQSKMGNEDVIVDPIKLLQGEGDAMKNGDENGRDHFDEGFHSGELVASEEDSNSIDTLGSSRVKDMEELSKPTIRAATPMPRSSSFYKVNLDPEIRKLQSKFEELRAERRLRELKRDALMQKVRDLQKKKASTKDRAREEWKRRFQDVKKATPRLEDHCSKLRQELEKLVKDMLVSIKTDRDSHPHKPSKKTSYKIMIMRLLQEVEDLRRRLQSVTIRLNAETKLRAQAEFEVKKLRQDLLHKKTQVTLTRKQTAFPLTSEQFFISAV</sequence>
<dbReference type="PANTHER" id="PTHR14421">
    <property type="entry name" value="SPERMATOGENESIS-ASSOCIATED PROTEIN 1"/>
    <property type="match status" value="1"/>
</dbReference>
<proteinExistence type="predicted"/>
<protein>
    <recommendedName>
        <fullName evidence="3">Spermatogenesis-associated protein 1 C-terminal domain-containing protein</fullName>
    </recommendedName>
</protein>
<gene>
    <name evidence="4" type="ORF">AVEN_21125_1</name>
</gene>
<organism evidence="4 5">
    <name type="scientific">Araneus ventricosus</name>
    <name type="common">Orbweaver spider</name>
    <name type="synonym">Epeira ventricosa</name>
    <dbReference type="NCBI Taxonomy" id="182803"/>
    <lineage>
        <taxon>Eukaryota</taxon>
        <taxon>Metazoa</taxon>
        <taxon>Ecdysozoa</taxon>
        <taxon>Arthropoda</taxon>
        <taxon>Chelicerata</taxon>
        <taxon>Arachnida</taxon>
        <taxon>Araneae</taxon>
        <taxon>Araneomorphae</taxon>
        <taxon>Entelegynae</taxon>
        <taxon>Araneoidea</taxon>
        <taxon>Araneidae</taxon>
        <taxon>Araneus</taxon>
    </lineage>
</organism>
<feature type="compositionally biased region" description="Basic and acidic residues" evidence="2">
    <location>
        <begin position="246"/>
        <end position="259"/>
    </location>
</feature>